<name>A0A8S3IHU8_9BILA</name>
<comment type="caution">
    <text evidence="1">The sequence shown here is derived from an EMBL/GenBank/DDBJ whole genome shotgun (WGS) entry which is preliminary data.</text>
</comment>
<proteinExistence type="predicted"/>
<sequence>LTCYCEDDTSFVSCTGKNSIKDSFVDWASFVSANHRQNSFTFYNLTRLTYLTFTNFSSTFHLHGESIDLTFINGVDEIEENAFQSLHEYSDSSIEIKFVSPQNFKLADYAFGHGVYYEIDIDSIQYSHIYKLPYQLNLKSMDGARFYQMSIRNCGDMEFISNGSSTIELLEIAVSNCSLTNSSLLIESISTDLAGLDLTSNHLIALPSLENFQ</sequence>
<evidence type="ECO:0000313" key="2">
    <source>
        <dbReference type="Proteomes" id="UP000676336"/>
    </source>
</evidence>
<evidence type="ECO:0000313" key="1">
    <source>
        <dbReference type="EMBL" id="CAF5201160.1"/>
    </source>
</evidence>
<protein>
    <submittedName>
        <fullName evidence="1">Uncharacterized protein</fullName>
    </submittedName>
</protein>
<gene>
    <name evidence="1" type="ORF">SMN809_LOCUS75538</name>
</gene>
<dbReference type="AlphaFoldDB" id="A0A8S3IHU8"/>
<accession>A0A8S3IHU8</accession>
<dbReference type="EMBL" id="CAJOBI010332718">
    <property type="protein sequence ID" value="CAF5201160.1"/>
    <property type="molecule type" value="Genomic_DNA"/>
</dbReference>
<feature type="non-terminal residue" evidence="1">
    <location>
        <position position="213"/>
    </location>
</feature>
<dbReference type="Proteomes" id="UP000676336">
    <property type="component" value="Unassembled WGS sequence"/>
</dbReference>
<organism evidence="1 2">
    <name type="scientific">Rotaria magnacalcarata</name>
    <dbReference type="NCBI Taxonomy" id="392030"/>
    <lineage>
        <taxon>Eukaryota</taxon>
        <taxon>Metazoa</taxon>
        <taxon>Spiralia</taxon>
        <taxon>Gnathifera</taxon>
        <taxon>Rotifera</taxon>
        <taxon>Eurotatoria</taxon>
        <taxon>Bdelloidea</taxon>
        <taxon>Philodinida</taxon>
        <taxon>Philodinidae</taxon>
        <taxon>Rotaria</taxon>
    </lineage>
</organism>
<reference evidence="1" key="1">
    <citation type="submission" date="2021-02" db="EMBL/GenBank/DDBJ databases">
        <authorList>
            <person name="Nowell W R."/>
        </authorList>
    </citation>
    <scope>NUCLEOTIDE SEQUENCE</scope>
</reference>
<feature type="non-terminal residue" evidence="1">
    <location>
        <position position="1"/>
    </location>
</feature>